<dbReference type="PANTHER" id="PTHR37936:SF3">
    <property type="entry name" value="TRANSPOSASE INSC FOR INSERTION ELEMENT IS2A-RELATED"/>
    <property type="match status" value="1"/>
</dbReference>
<proteinExistence type="predicted"/>
<dbReference type="PANTHER" id="PTHR37936">
    <property type="entry name" value="TRANSPOSASE INSC FOR INSERTION ELEMENT IS2A-RELATED"/>
    <property type="match status" value="1"/>
</dbReference>
<dbReference type="AlphaFoldDB" id="C0GB96"/>
<feature type="region of interest" description="Disordered" evidence="1">
    <location>
        <begin position="1"/>
        <end position="28"/>
    </location>
</feature>
<dbReference type="EMBL" id="ACJD01000007">
    <property type="protein sequence ID" value="EEH12597.1"/>
    <property type="molecule type" value="Genomic_DNA"/>
</dbReference>
<name>C0GB96_9HYPH</name>
<dbReference type="InterPro" id="IPR002514">
    <property type="entry name" value="Transposase_8"/>
</dbReference>
<dbReference type="SUPFAM" id="SSF48295">
    <property type="entry name" value="TrpR-like"/>
    <property type="match status" value="1"/>
</dbReference>
<dbReference type="GO" id="GO:0043565">
    <property type="term" value="F:sequence-specific DNA binding"/>
    <property type="evidence" value="ECO:0007669"/>
    <property type="project" value="InterPro"/>
</dbReference>
<dbReference type="NCBIfam" id="NF047595">
    <property type="entry name" value="IS66_ISRel24_TnpA"/>
    <property type="match status" value="1"/>
</dbReference>
<evidence type="ECO:0000313" key="3">
    <source>
        <dbReference type="Proteomes" id="UP000003678"/>
    </source>
</evidence>
<accession>C0GB96</accession>
<feature type="compositionally biased region" description="Basic and acidic residues" evidence="1">
    <location>
        <begin position="15"/>
        <end position="28"/>
    </location>
</feature>
<organism evidence="2 3">
    <name type="scientific">Brucella ceti str. Cudo</name>
    <dbReference type="NCBI Taxonomy" id="595497"/>
    <lineage>
        <taxon>Bacteria</taxon>
        <taxon>Pseudomonadati</taxon>
        <taxon>Pseudomonadota</taxon>
        <taxon>Alphaproteobacteria</taxon>
        <taxon>Hyphomicrobiales</taxon>
        <taxon>Brucellaceae</taxon>
        <taxon>Brucella/Ochrobactrum group</taxon>
        <taxon>Brucella</taxon>
    </lineage>
</organism>
<dbReference type="GO" id="GO:0006313">
    <property type="term" value="P:DNA transposition"/>
    <property type="evidence" value="ECO:0007669"/>
    <property type="project" value="InterPro"/>
</dbReference>
<dbReference type="Pfam" id="PF01527">
    <property type="entry name" value="HTH_Tnp_1"/>
    <property type="match status" value="1"/>
</dbReference>
<comment type="caution">
    <text evidence="2">The sequence shown here is derived from an EMBL/GenBank/DDBJ whole genome shotgun (WGS) entry which is preliminary data.</text>
</comment>
<sequence>MILGDGTMDLGSVDVDEKASPHSADDRHQHYAVSKVVDDRPAPRRVEVLLGKERRRRWSADEKAEITAASFVPGANISAVARQYGVSQGLLHYWRRCAREHMSDDEEMRFVPVVRADEGLGVPAAVTALTIRVEINGTCAVIEGGIDEQALCMVFKALRASA</sequence>
<reference evidence="2 3" key="1">
    <citation type="submission" date="2009-03" db="EMBL/GenBank/DDBJ databases">
        <authorList>
            <person name="Setubal J.C."/>
            <person name="Boyle S."/>
            <person name="Crasta O.R."/>
            <person name="Gillespie J.J."/>
            <person name="Kenyon R.W."/>
            <person name="Lu J."/>
            <person name="Mane S."/>
            <person name="Nagrani S."/>
            <person name="Shallom J.M."/>
            <person name="Shallom S."/>
            <person name="Shukla M."/>
            <person name="Snyder E.E."/>
            <person name="Sobral B.W."/>
            <person name="Wattam A.R."/>
            <person name="Will R."/>
            <person name="Williams K."/>
            <person name="Yoo H."/>
            <person name="Bruce D.H."/>
            <person name="Detter C."/>
            <person name="Munk C."/>
            <person name="Brettin T.S."/>
            <person name="Ficht T."/>
        </authorList>
    </citation>
    <scope>NUCLEOTIDE SEQUENCE [LARGE SCALE GENOMIC DNA]</scope>
    <source>
        <strain evidence="2 3">Cudo</strain>
    </source>
</reference>
<dbReference type="InterPro" id="IPR010921">
    <property type="entry name" value="Trp_repressor/repl_initiator"/>
</dbReference>
<dbReference type="GO" id="GO:0004803">
    <property type="term" value="F:transposase activity"/>
    <property type="evidence" value="ECO:0007669"/>
    <property type="project" value="InterPro"/>
</dbReference>
<gene>
    <name evidence="2" type="ORF">BCETI_7000007</name>
</gene>
<evidence type="ECO:0000256" key="1">
    <source>
        <dbReference type="SAM" id="MobiDB-lite"/>
    </source>
</evidence>
<dbReference type="Proteomes" id="UP000003678">
    <property type="component" value="Unassembled WGS sequence"/>
</dbReference>
<protein>
    <submittedName>
        <fullName evidence="2">Transposase</fullName>
    </submittedName>
</protein>
<evidence type="ECO:0000313" key="2">
    <source>
        <dbReference type="EMBL" id="EEH12597.1"/>
    </source>
</evidence>